<proteinExistence type="predicted"/>
<feature type="compositionally biased region" description="Low complexity" evidence="1">
    <location>
        <begin position="337"/>
        <end position="356"/>
    </location>
</feature>
<dbReference type="Proteomes" id="UP001200557">
    <property type="component" value="Unassembled WGS sequence"/>
</dbReference>
<feature type="compositionally biased region" description="Pro residues" evidence="1">
    <location>
        <begin position="207"/>
        <end position="221"/>
    </location>
</feature>
<keyword evidence="4" id="KW-1185">Reference proteome</keyword>
<evidence type="ECO:0008006" key="5">
    <source>
        <dbReference type="Google" id="ProtNLM"/>
    </source>
</evidence>
<evidence type="ECO:0000256" key="1">
    <source>
        <dbReference type="SAM" id="MobiDB-lite"/>
    </source>
</evidence>
<sequence>MHRTSGGWHLVGQVALDDADVTGSLARLRGAAESLEPGGIATKLLIPNDQIKYLALDTTRAEDEQVRDALHGATPYAVDELTYDFAKGGGRTYVAAVARETLDEAQQFATEHGFNPISFAAVPEPFTYVGEAFFGATNGHTAERDAEPVVVIGEADVTLPDPAPIAEPEPEPEPVVADAVQTATPVEPESQPQVEAEPTPEPDANPEPEFIPDPIPAPVAEPDPEAAQTAAEVEPQEPPAPDIDDTPTEPVHDDAPPQDADDAATIEEDTPAPMFASRLRADRNEGRPAEKPETPDAPTRAEPTFSRAAPPALAVPTDAGETSVPPLAAPSRDADNVATAPITTDAPDADVAVPVTGEASTALSPDAAVSAASLTVEPDAPDAKNADDKDASEPRSGAAATAMGAASAVGGAVGGMFASRRMARAEAKAKEAAKPAEPARKTVFGARKQPKPKPVIGGKPRFLGLILTAILLLFLLAIAAFAALSEEGIASWFGFGSADTQIAATDPATVPEVAAAVPAEPQVASAPDALATPTAPPGGQVLSPEEATRIYAATGVWQRAPRIPQTPRTTSLDTLALGTPASTVPRVPSSPLSSVSSISGDALIATPIDPPAPDTTFNFGSDGLVVATEQGNVTPDGILVIAGAPPLNPPTRPGTVAPEITPQDQLAALTPEEAAPVVDAPEGVIVIAGRPAIEPPIRTGTQAPAPEPQAAALAAGDAPLLATDGLLVLAGSPPVLPPIRPGTAAPVATPIAVIETPTVPAPAPEDIVEGLNVIAGAPPVLPPARPGTIAPQNDAALDSLTADVAAALAVESAVAPTADTRRPLARPATVIRAAAAVANTPVLGALTVSQASAFRPRTRPAGLAPVPAPTPDPEPALLEAAAPAATQNGLQISPAIAAAVQAAASRPNPIVNPTALAVPTSSRPDPRPRNMDRIVARANQAQERAAAQVASVAPRTVAPSGPTGGAVAQNATLENAMNLRDVNLIGIYGGSSDRRALVRLGNGRYVRVTVGDRLDGGRVTAISAGALSYTKRGRAVTLQVAG</sequence>
<name>A0ABS9CSF6_9RHOB</name>
<feature type="transmembrane region" description="Helical" evidence="2">
    <location>
        <begin position="462"/>
        <end position="484"/>
    </location>
</feature>
<feature type="compositionally biased region" description="Basic and acidic residues" evidence="1">
    <location>
        <begin position="381"/>
        <end position="393"/>
    </location>
</feature>
<feature type="region of interest" description="Disordered" evidence="1">
    <location>
        <begin position="429"/>
        <end position="453"/>
    </location>
</feature>
<feature type="compositionally biased region" description="Acidic residues" evidence="1">
    <location>
        <begin position="259"/>
        <end position="270"/>
    </location>
</feature>
<feature type="compositionally biased region" description="Basic and acidic residues" evidence="1">
    <location>
        <begin position="279"/>
        <end position="294"/>
    </location>
</feature>
<keyword evidence="2" id="KW-0812">Transmembrane</keyword>
<feature type="region of interest" description="Disordered" evidence="1">
    <location>
        <begin position="182"/>
        <end position="399"/>
    </location>
</feature>
<comment type="caution">
    <text evidence="3">The sequence shown here is derived from an EMBL/GenBank/DDBJ whole genome shotgun (WGS) entry which is preliminary data.</text>
</comment>
<evidence type="ECO:0000256" key="2">
    <source>
        <dbReference type="SAM" id="Phobius"/>
    </source>
</evidence>
<dbReference type="EMBL" id="JAKGAQ010000001">
    <property type="protein sequence ID" value="MCF2870160.1"/>
    <property type="molecule type" value="Genomic_DNA"/>
</dbReference>
<evidence type="ECO:0000313" key="3">
    <source>
        <dbReference type="EMBL" id="MCF2870160.1"/>
    </source>
</evidence>
<protein>
    <recommendedName>
        <fullName evidence="5">Type IV pilus biogenesis</fullName>
    </recommendedName>
</protein>
<accession>A0ABS9CSF6</accession>
<dbReference type="RefSeq" id="WP_235224272.1">
    <property type="nucleotide sequence ID" value="NZ_JAKGAQ010000001.1"/>
</dbReference>
<keyword evidence="2" id="KW-1133">Transmembrane helix</keyword>
<evidence type="ECO:0000313" key="4">
    <source>
        <dbReference type="Proteomes" id="UP001200557"/>
    </source>
</evidence>
<feature type="transmembrane region" description="Helical" evidence="2">
    <location>
        <begin position="398"/>
        <end position="418"/>
    </location>
</feature>
<feature type="compositionally biased region" description="Basic and acidic residues" evidence="1">
    <location>
        <begin position="429"/>
        <end position="440"/>
    </location>
</feature>
<gene>
    <name evidence="3" type="ORF">L0664_03690</name>
</gene>
<organism evidence="3 4">
    <name type="scientific">Octadecabacter dasysiphoniae</name>
    <dbReference type="NCBI Taxonomy" id="2909341"/>
    <lineage>
        <taxon>Bacteria</taxon>
        <taxon>Pseudomonadati</taxon>
        <taxon>Pseudomonadota</taxon>
        <taxon>Alphaproteobacteria</taxon>
        <taxon>Rhodobacterales</taxon>
        <taxon>Roseobacteraceae</taxon>
        <taxon>Octadecabacter</taxon>
    </lineage>
</organism>
<keyword evidence="2" id="KW-0472">Membrane</keyword>
<reference evidence="3 4" key="1">
    <citation type="submission" date="2022-01" db="EMBL/GenBank/DDBJ databases">
        <title>Octadecabacter sp. nov., isolated from a marine alga.</title>
        <authorList>
            <person name="Jin M.S."/>
            <person name="Kim H.M."/>
            <person name="Han D.M."/>
            <person name="Jung J.J."/>
            <person name="Jeon C.O."/>
        </authorList>
    </citation>
    <scope>NUCLEOTIDE SEQUENCE [LARGE SCALE GENOMIC DNA]</scope>
    <source>
        <strain evidence="3 4">G9-8</strain>
    </source>
</reference>